<comment type="cofactor">
    <cofactor evidence="9">
        <name>Ca(2+)</name>
        <dbReference type="ChEBI" id="CHEBI:29108"/>
    </cofactor>
    <text evidence="9">Binds 2 calcium ions per subunit.</text>
</comment>
<dbReference type="InterPro" id="IPR002016">
    <property type="entry name" value="Haem_peroxidase"/>
</dbReference>
<dbReference type="AlphaFoldDB" id="A0A6D2IP24"/>
<protein>
    <recommendedName>
        <fullName evidence="3">peroxidase</fullName>
        <ecNumber evidence="3">1.11.1.7</ecNumber>
    </recommendedName>
</protein>
<keyword evidence="9" id="KW-0106">Calcium</keyword>
<reference evidence="12" key="1">
    <citation type="submission" date="2020-01" db="EMBL/GenBank/DDBJ databases">
        <authorList>
            <person name="Mishra B."/>
        </authorList>
    </citation>
    <scope>NUCLEOTIDE SEQUENCE [LARGE SCALE GENOMIC DNA]</scope>
</reference>
<evidence type="ECO:0000256" key="3">
    <source>
        <dbReference type="ARBA" id="ARBA00012313"/>
    </source>
</evidence>
<dbReference type="Proteomes" id="UP000467841">
    <property type="component" value="Unassembled WGS sequence"/>
</dbReference>
<dbReference type="InterPro" id="IPR010255">
    <property type="entry name" value="Haem_peroxidase_sf"/>
</dbReference>
<evidence type="ECO:0000313" key="13">
    <source>
        <dbReference type="Proteomes" id="UP000467841"/>
    </source>
</evidence>
<dbReference type="EMBL" id="CACVBM020001052">
    <property type="protein sequence ID" value="CAA7026846.1"/>
    <property type="molecule type" value="Genomic_DNA"/>
</dbReference>
<dbReference type="PROSITE" id="PS50873">
    <property type="entry name" value="PEROXIDASE_4"/>
    <property type="match status" value="1"/>
</dbReference>
<dbReference type="GO" id="GO:0140825">
    <property type="term" value="F:lactoperoxidase activity"/>
    <property type="evidence" value="ECO:0007669"/>
    <property type="project" value="UniProtKB-EC"/>
</dbReference>
<evidence type="ECO:0000256" key="9">
    <source>
        <dbReference type="PIRSR" id="PIRSR600823-3"/>
    </source>
</evidence>
<dbReference type="InterPro" id="IPR001810">
    <property type="entry name" value="F-box_dom"/>
</dbReference>
<name>A0A6D2IP24_9BRAS</name>
<dbReference type="Pfam" id="PF08268">
    <property type="entry name" value="FBA_3"/>
    <property type="match status" value="1"/>
</dbReference>
<dbReference type="PRINTS" id="PR00461">
    <property type="entry name" value="PLPEROXIDASE"/>
</dbReference>
<comment type="caution">
    <text evidence="12">The sequence shown here is derived from an EMBL/GenBank/DDBJ whole genome shotgun (WGS) entry which is preliminary data.</text>
</comment>
<dbReference type="GO" id="GO:0006979">
    <property type="term" value="P:response to oxidative stress"/>
    <property type="evidence" value="ECO:0007669"/>
    <property type="project" value="InterPro"/>
</dbReference>
<keyword evidence="5" id="KW-0349">Heme</keyword>
<gene>
    <name evidence="12" type="ORF">MERR_LOCUS14081</name>
</gene>
<dbReference type="OrthoDB" id="2113341at2759"/>
<dbReference type="NCBIfam" id="TIGR01640">
    <property type="entry name" value="F_box_assoc_1"/>
    <property type="match status" value="1"/>
</dbReference>
<dbReference type="PANTHER" id="PTHR31111:SF132">
    <property type="entry name" value="F-BOX ASSOCIATED UBIQUITINATION EFFECTOR FAMILY PROTEIN-RELATED"/>
    <property type="match status" value="1"/>
</dbReference>
<dbReference type="InterPro" id="IPR017451">
    <property type="entry name" value="F-box-assoc_interact_dom"/>
</dbReference>
<evidence type="ECO:0000256" key="8">
    <source>
        <dbReference type="ARBA" id="ARBA00023004"/>
    </source>
</evidence>
<sequence length="475" mass="52513">MAEVTEKKEQSVDPDPAVEHMLFEILLSLPAKDVGRFLCVSKYWATTIAGRDFVRSYSLRFSPEKQPPRLLLAFNTQVKGYQEGWYFFSTPQCLPEPDPVLRTTPRPEPRADFVSSWEFQFKKQCYKNPCYAHGLMSFLYGDEQVISNPTTGKSITLPPATVRSQEMVVRSFLGYDPIDAQYKVLCLTNVTRFCEHQVLTLGSADSSSWRVIQNCSIVPHFPGTDSVCIGGVLYYTASPSSLTMTEPFLVGFDLRSEALEVASVFPEGLASCKATNLINYHGKVALVTQTNGGHVYDLDLWVLQDAKRREWSKQGLTLRVGDTGSFHGRVEILGTCDSGEVVFAPINFRGLVVVYYLDPKTNRSIQNTTLLSSLQQICPKNGSGSGITNLDLSTPDAFDNNYFTNLQSNNGLLQSDQDLFSTTGAATIAIVASFASNQTLFFQAFDQSMINMGNISPLTGSSGEIRLDCKKVIGS</sequence>
<evidence type="ECO:0000256" key="1">
    <source>
        <dbReference type="ARBA" id="ARBA00000189"/>
    </source>
</evidence>
<dbReference type="PANTHER" id="PTHR31111">
    <property type="entry name" value="BNAA05G37150D PROTEIN-RELATED"/>
    <property type="match status" value="1"/>
</dbReference>
<dbReference type="InterPro" id="IPR036047">
    <property type="entry name" value="F-box-like_dom_sf"/>
</dbReference>
<feature type="binding site" evidence="9">
    <location>
        <position position="399"/>
    </location>
    <ligand>
        <name>Ca(2+)</name>
        <dbReference type="ChEBI" id="CHEBI:29108"/>
        <label>2</label>
    </ligand>
</feature>
<evidence type="ECO:0000256" key="4">
    <source>
        <dbReference type="ARBA" id="ARBA00022559"/>
    </source>
</evidence>
<evidence type="ECO:0000256" key="2">
    <source>
        <dbReference type="ARBA" id="ARBA00001970"/>
    </source>
</evidence>
<feature type="domain" description="Plant heme peroxidase family profile" evidence="11">
    <location>
        <begin position="125"/>
        <end position="473"/>
    </location>
</feature>
<keyword evidence="8" id="KW-0408">Iron</keyword>
<keyword evidence="6 9" id="KW-0479">Metal-binding</keyword>
<comment type="cofactor">
    <cofactor evidence="2">
        <name>heme b</name>
        <dbReference type="ChEBI" id="CHEBI:60344"/>
    </cofactor>
</comment>
<organism evidence="12 13">
    <name type="scientific">Microthlaspi erraticum</name>
    <dbReference type="NCBI Taxonomy" id="1685480"/>
    <lineage>
        <taxon>Eukaryota</taxon>
        <taxon>Viridiplantae</taxon>
        <taxon>Streptophyta</taxon>
        <taxon>Embryophyta</taxon>
        <taxon>Tracheophyta</taxon>
        <taxon>Spermatophyta</taxon>
        <taxon>Magnoliopsida</taxon>
        <taxon>eudicotyledons</taxon>
        <taxon>Gunneridae</taxon>
        <taxon>Pentapetalae</taxon>
        <taxon>rosids</taxon>
        <taxon>malvids</taxon>
        <taxon>Brassicales</taxon>
        <taxon>Brassicaceae</taxon>
        <taxon>Coluteocarpeae</taxon>
        <taxon>Microthlaspi</taxon>
    </lineage>
</organism>
<dbReference type="Pfam" id="PF00141">
    <property type="entry name" value="peroxidase"/>
    <property type="match status" value="1"/>
</dbReference>
<evidence type="ECO:0000313" key="12">
    <source>
        <dbReference type="EMBL" id="CAA7026846.1"/>
    </source>
</evidence>
<dbReference type="InterPro" id="IPR013187">
    <property type="entry name" value="F-box-assoc_dom_typ3"/>
</dbReference>
<comment type="catalytic activity">
    <reaction evidence="1">
        <text>2 a phenolic donor + H2O2 = 2 a phenolic radical donor + 2 H2O</text>
        <dbReference type="Rhea" id="RHEA:56136"/>
        <dbReference type="ChEBI" id="CHEBI:15377"/>
        <dbReference type="ChEBI" id="CHEBI:16240"/>
        <dbReference type="ChEBI" id="CHEBI:139520"/>
        <dbReference type="ChEBI" id="CHEBI:139521"/>
        <dbReference type="EC" id="1.11.1.7"/>
    </reaction>
</comment>
<dbReference type="GO" id="GO:0020037">
    <property type="term" value="F:heme binding"/>
    <property type="evidence" value="ECO:0007669"/>
    <property type="project" value="InterPro"/>
</dbReference>
<dbReference type="SUPFAM" id="SSF48113">
    <property type="entry name" value="Heme-dependent peroxidases"/>
    <property type="match status" value="1"/>
</dbReference>
<dbReference type="Gene3D" id="1.10.420.10">
    <property type="entry name" value="Peroxidase, domain 2"/>
    <property type="match status" value="1"/>
</dbReference>
<keyword evidence="7" id="KW-0560">Oxidoreductase</keyword>
<evidence type="ECO:0000256" key="10">
    <source>
        <dbReference type="RuleBase" id="RU004241"/>
    </source>
</evidence>
<accession>A0A6D2IP24</accession>
<evidence type="ECO:0000256" key="6">
    <source>
        <dbReference type="ARBA" id="ARBA00022723"/>
    </source>
</evidence>
<dbReference type="GO" id="GO:0046872">
    <property type="term" value="F:metal ion binding"/>
    <property type="evidence" value="ECO:0007669"/>
    <property type="project" value="UniProtKB-KW"/>
</dbReference>
<proteinExistence type="inferred from homology"/>
<dbReference type="Pfam" id="PF00646">
    <property type="entry name" value="F-box"/>
    <property type="match status" value="1"/>
</dbReference>
<evidence type="ECO:0000256" key="5">
    <source>
        <dbReference type="ARBA" id="ARBA00022617"/>
    </source>
</evidence>
<evidence type="ECO:0000259" key="11">
    <source>
        <dbReference type="PROSITE" id="PS50873"/>
    </source>
</evidence>
<keyword evidence="4" id="KW-0575">Peroxidase</keyword>
<comment type="similarity">
    <text evidence="10">Belongs to the peroxidase family.</text>
</comment>
<keyword evidence="13" id="KW-1185">Reference proteome</keyword>
<feature type="binding site" evidence="9">
    <location>
        <position position="391"/>
    </location>
    <ligand>
        <name>Ca(2+)</name>
        <dbReference type="ChEBI" id="CHEBI:29108"/>
        <label>2</label>
    </ligand>
</feature>
<evidence type="ECO:0000256" key="7">
    <source>
        <dbReference type="ARBA" id="ARBA00023002"/>
    </source>
</evidence>
<dbReference type="InterPro" id="IPR000823">
    <property type="entry name" value="Peroxidase_pln"/>
</dbReference>
<dbReference type="EC" id="1.11.1.7" evidence="3"/>
<dbReference type="SUPFAM" id="SSF81383">
    <property type="entry name" value="F-box domain"/>
    <property type="match status" value="1"/>
</dbReference>
<feature type="binding site" evidence="9">
    <location>
        <position position="394"/>
    </location>
    <ligand>
        <name>Ca(2+)</name>
        <dbReference type="ChEBI" id="CHEBI:29108"/>
        <label>2</label>
    </ligand>
</feature>